<name>A0A830HX18_9CHLO</name>
<evidence type="ECO:0000313" key="3">
    <source>
        <dbReference type="Proteomes" id="UP000660262"/>
    </source>
</evidence>
<dbReference type="OrthoDB" id="537469at2759"/>
<feature type="region of interest" description="Disordered" evidence="1">
    <location>
        <begin position="610"/>
        <end position="660"/>
    </location>
</feature>
<dbReference type="EMBL" id="BNJQ01000036">
    <property type="protein sequence ID" value="GHP11694.1"/>
    <property type="molecule type" value="Genomic_DNA"/>
</dbReference>
<proteinExistence type="predicted"/>
<comment type="caution">
    <text evidence="2">The sequence shown here is derived from an EMBL/GenBank/DDBJ whole genome shotgun (WGS) entry which is preliminary data.</text>
</comment>
<feature type="region of interest" description="Disordered" evidence="1">
    <location>
        <begin position="679"/>
        <end position="723"/>
    </location>
</feature>
<protein>
    <submittedName>
        <fullName evidence="2">Uncharacterized protein</fullName>
    </submittedName>
</protein>
<sequence length="757" mass="83870">MPPGTLPQTLKLPALGSHYDHGSSQHPAFEHFEDLNLDTDMAINALLTFAGVTETDNKHFKAHIHRSGKHTEALVYSEAKRFVRALSEVHGDNDAAPGGDDTELYHVNKADESDAAKRAKARAKIIAKARTGGARLSKRMPKWLHAINEARTLAKRARRARDHLVEYEEADDRPPTAATSFTVRSVASDAPPSHEQLAFEAGELTDRAQVAEARARRMCDEESLNVVQGYAYAERGDVRRPNARVGGSPQEKVRKTRFSVMPSGASKPPTRANIRSGLKPQGGLFDAGQRANHVRISASGGAEDKTAAATTHDTLGLVGYIRLLRDARLLNNKLTTVDATDLFEKECRRCGKPPSEGIPTSGQDLRHALVVAGRRALGEPIGRHHKPPAECTTEQARRAHTFAEDWRNLLERNILPFCHSAALPIPELDLCYSQDVLHLLGTHRQRLRQMFAHYATLGSVGVGVDKESWDYCVASNCTMNIDEALQFALNFDIVPSLISKNTYLEVFREVERGNDGDELHDRISMPAFEELLVKLSRRVMLESSRLVVDPHATVTEAAAARRILRCLPDAAARDRILSFAPARMPMPRTEAEIHDAGAVRIAELRAMQQTQIQSEEAERRGMAVRRRGEARRRLEQRREQNTRMDLSVINRRHPSASSRLVEDVGKTSVIPALVIPAHHASRASSRNSSSANHGRSKLPAPPPGNQKSRFSSAPNQAYRSRTRQLEAIEDVQSVLRLKTPNVVSSRSTFVPPQRRVG</sequence>
<feature type="compositionally biased region" description="Basic and acidic residues" evidence="1">
    <location>
        <begin position="631"/>
        <end position="642"/>
    </location>
</feature>
<keyword evidence="3" id="KW-1185">Reference proteome</keyword>
<evidence type="ECO:0000313" key="2">
    <source>
        <dbReference type="EMBL" id="GHP11694.1"/>
    </source>
</evidence>
<gene>
    <name evidence="2" type="ORF">PPROV_001042200</name>
</gene>
<evidence type="ECO:0000256" key="1">
    <source>
        <dbReference type="SAM" id="MobiDB-lite"/>
    </source>
</evidence>
<feature type="region of interest" description="Disordered" evidence="1">
    <location>
        <begin position="1"/>
        <end position="25"/>
    </location>
</feature>
<reference evidence="2" key="1">
    <citation type="submission" date="2020-10" db="EMBL/GenBank/DDBJ databases">
        <title>Unveiling of a novel bifunctional photoreceptor, Dualchrome1, isolated from a cosmopolitan green alga.</title>
        <authorList>
            <person name="Suzuki S."/>
            <person name="Kawachi M."/>
        </authorList>
    </citation>
    <scope>NUCLEOTIDE SEQUENCE</scope>
    <source>
        <strain evidence="2">NIES 2893</strain>
    </source>
</reference>
<feature type="compositionally biased region" description="Low complexity" evidence="1">
    <location>
        <begin position="682"/>
        <end position="693"/>
    </location>
</feature>
<feature type="compositionally biased region" description="Polar residues" evidence="1">
    <location>
        <begin position="705"/>
        <end position="719"/>
    </location>
</feature>
<dbReference type="AlphaFoldDB" id="A0A830HX18"/>
<dbReference type="Proteomes" id="UP000660262">
    <property type="component" value="Unassembled WGS sequence"/>
</dbReference>
<organism evidence="2 3">
    <name type="scientific">Pycnococcus provasolii</name>
    <dbReference type="NCBI Taxonomy" id="41880"/>
    <lineage>
        <taxon>Eukaryota</taxon>
        <taxon>Viridiplantae</taxon>
        <taxon>Chlorophyta</taxon>
        <taxon>Pseudoscourfieldiophyceae</taxon>
        <taxon>Pseudoscourfieldiales</taxon>
        <taxon>Pycnococcaceae</taxon>
        <taxon>Pycnococcus</taxon>
    </lineage>
</organism>
<accession>A0A830HX18</accession>